<accession>A0ABR4CWB1</accession>
<evidence type="ECO:0000259" key="1">
    <source>
        <dbReference type="Pfam" id="PF20150"/>
    </source>
</evidence>
<dbReference type="PANTHER" id="PTHR35910:SF6">
    <property type="entry name" value="2EXR DOMAIN-CONTAINING PROTEIN"/>
    <property type="match status" value="1"/>
</dbReference>
<dbReference type="Proteomes" id="UP001595075">
    <property type="component" value="Unassembled WGS sequence"/>
</dbReference>
<dbReference type="InterPro" id="IPR045518">
    <property type="entry name" value="2EXR"/>
</dbReference>
<feature type="domain" description="2EXR" evidence="1">
    <location>
        <begin position="59"/>
        <end position="153"/>
    </location>
</feature>
<reference evidence="2 3" key="1">
    <citation type="journal article" date="2024" name="Commun. Biol.">
        <title>Comparative genomic analysis of thermophilic fungi reveals convergent evolutionary adaptations and gene losses.</title>
        <authorList>
            <person name="Steindorff A.S."/>
            <person name="Aguilar-Pontes M.V."/>
            <person name="Robinson A.J."/>
            <person name="Andreopoulos B."/>
            <person name="LaButti K."/>
            <person name="Kuo A."/>
            <person name="Mondo S."/>
            <person name="Riley R."/>
            <person name="Otillar R."/>
            <person name="Haridas S."/>
            <person name="Lipzen A."/>
            <person name="Grimwood J."/>
            <person name="Schmutz J."/>
            <person name="Clum A."/>
            <person name="Reid I.D."/>
            <person name="Moisan M.C."/>
            <person name="Butler G."/>
            <person name="Nguyen T.T.M."/>
            <person name="Dewar K."/>
            <person name="Conant G."/>
            <person name="Drula E."/>
            <person name="Henrissat B."/>
            <person name="Hansel C."/>
            <person name="Singer S."/>
            <person name="Hutchinson M.I."/>
            <person name="de Vries R.P."/>
            <person name="Natvig D.O."/>
            <person name="Powell A.J."/>
            <person name="Tsang A."/>
            <person name="Grigoriev I.V."/>
        </authorList>
    </citation>
    <scope>NUCLEOTIDE SEQUENCE [LARGE SCALE GENOMIC DNA]</scope>
    <source>
        <strain evidence="2 3">CBS 494.80</strain>
    </source>
</reference>
<keyword evidence="3" id="KW-1185">Reference proteome</keyword>
<name>A0ABR4CWB1_9HELO</name>
<dbReference type="PANTHER" id="PTHR35910">
    <property type="entry name" value="2EXR DOMAIN-CONTAINING PROTEIN"/>
    <property type="match status" value="1"/>
</dbReference>
<evidence type="ECO:0000313" key="3">
    <source>
        <dbReference type="Proteomes" id="UP001595075"/>
    </source>
</evidence>
<sequence>MADVCRSSDVVIDSLPVLSSEEQVSPVSDNAAQVAAKAHGVASSTDKAIKSPEIPQPQFPLFSKLPFELRCMIWRYAMTGPRAIHIKLATKRTHSFIFQSELATAKMKAMTSIPGVLHAVYESRNIALKHYSIAFADHERIPTMFFNYEHDYLHISLILLDSLFPHPYQDKTKTKDKTLIKIRNLMIGPTCQLSPLALNRQLIRFFETLKHVIIPHKYAPGDMRKARHENFGRAFFLRRRSCYGDHFPGLDLEYKCPREILEMSRGLRR</sequence>
<organism evidence="2 3">
    <name type="scientific">Oculimacula yallundae</name>
    <dbReference type="NCBI Taxonomy" id="86028"/>
    <lineage>
        <taxon>Eukaryota</taxon>
        <taxon>Fungi</taxon>
        <taxon>Dikarya</taxon>
        <taxon>Ascomycota</taxon>
        <taxon>Pezizomycotina</taxon>
        <taxon>Leotiomycetes</taxon>
        <taxon>Helotiales</taxon>
        <taxon>Ploettnerulaceae</taxon>
        <taxon>Oculimacula</taxon>
    </lineage>
</organism>
<proteinExistence type="predicted"/>
<gene>
    <name evidence="2" type="ORF">VTL71DRAFT_7953</name>
</gene>
<dbReference type="Pfam" id="PF20150">
    <property type="entry name" value="2EXR"/>
    <property type="match status" value="1"/>
</dbReference>
<evidence type="ECO:0000313" key="2">
    <source>
        <dbReference type="EMBL" id="KAL2074175.1"/>
    </source>
</evidence>
<protein>
    <recommendedName>
        <fullName evidence="1">2EXR domain-containing protein</fullName>
    </recommendedName>
</protein>
<dbReference type="EMBL" id="JAZHXI010000002">
    <property type="protein sequence ID" value="KAL2074175.1"/>
    <property type="molecule type" value="Genomic_DNA"/>
</dbReference>
<comment type="caution">
    <text evidence="2">The sequence shown here is derived from an EMBL/GenBank/DDBJ whole genome shotgun (WGS) entry which is preliminary data.</text>
</comment>